<accession>A0A9P8K1F9</accession>
<proteinExistence type="predicted"/>
<organism evidence="2 3">
    <name type="scientific">Aureobasidium melanogenum</name>
    <name type="common">Aureobasidium pullulans var. melanogenum</name>
    <dbReference type="NCBI Taxonomy" id="46634"/>
    <lineage>
        <taxon>Eukaryota</taxon>
        <taxon>Fungi</taxon>
        <taxon>Dikarya</taxon>
        <taxon>Ascomycota</taxon>
        <taxon>Pezizomycotina</taxon>
        <taxon>Dothideomycetes</taxon>
        <taxon>Dothideomycetidae</taxon>
        <taxon>Dothideales</taxon>
        <taxon>Saccotheciaceae</taxon>
        <taxon>Aureobasidium</taxon>
    </lineage>
</organism>
<dbReference type="Proteomes" id="UP000729357">
    <property type="component" value="Unassembled WGS sequence"/>
</dbReference>
<keyword evidence="3" id="KW-1185">Reference proteome</keyword>
<protein>
    <submittedName>
        <fullName evidence="2">Uncharacterized protein</fullName>
    </submittedName>
</protein>
<dbReference type="AlphaFoldDB" id="A0A9P8K1F9"/>
<evidence type="ECO:0000313" key="3">
    <source>
        <dbReference type="Proteomes" id="UP000729357"/>
    </source>
</evidence>
<gene>
    <name evidence="2" type="ORF">KCU98_g532</name>
</gene>
<evidence type="ECO:0000256" key="1">
    <source>
        <dbReference type="SAM" id="MobiDB-lite"/>
    </source>
</evidence>
<reference evidence="2" key="1">
    <citation type="journal article" date="2021" name="J Fungi (Basel)">
        <title>Virulence traits and population genomics of the black yeast Aureobasidium melanogenum.</title>
        <authorList>
            <person name="Cernosa A."/>
            <person name="Sun X."/>
            <person name="Gostincar C."/>
            <person name="Fang C."/>
            <person name="Gunde-Cimerman N."/>
            <person name="Song Z."/>
        </authorList>
    </citation>
    <scope>NUCLEOTIDE SEQUENCE</scope>
    <source>
        <strain evidence="2">EXF-9298</strain>
    </source>
</reference>
<feature type="non-terminal residue" evidence="2">
    <location>
        <position position="1"/>
    </location>
</feature>
<dbReference type="EMBL" id="JAHFXS010000004">
    <property type="protein sequence ID" value="KAG9991277.1"/>
    <property type="molecule type" value="Genomic_DNA"/>
</dbReference>
<feature type="compositionally biased region" description="Polar residues" evidence="1">
    <location>
        <begin position="61"/>
        <end position="80"/>
    </location>
</feature>
<name>A0A9P8K1F9_AURME</name>
<feature type="compositionally biased region" description="Polar residues" evidence="1">
    <location>
        <begin position="1"/>
        <end position="12"/>
    </location>
</feature>
<comment type="caution">
    <text evidence="2">The sequence shown here is derived from an EMBL/GenBank/DDBJ whole genome shotgun (WGS) entry which is preliminary data.</text>
</comment>
<feature type="region of interest" description="Disordered" evidence="1">
    <location>
        <begin position="112"/>
        <end position="144"/>
    </location>
</feature>
<feature type="region of interest" description="Disordered" evidence="1">
    <location>
        <begin position="1"/>
        <end position="80"/>
    </location>
</feature>
<sequence>MTRSSVFHSHTNLAMDDEPQDDPGHTQGVDQVNIVSMEDKPGVDDQANISHPTPAPEKESTSSPVPHNLRTPQGNGQSIFSAITGQTPLQEDLASPTATLPQDAPMMLQNSQDTPKLPCTPGPLAQPRRYGPGTGYEIRTPANMTPARIYRSSFGPDTSQMHNAPGTHSGLESRILPIGELITSHGNRTYTLWANEQQKPDGILTQVIITNVNSTTTFKSYSGVSRRSPLEVLDDFNSLLRTQGIALVSLNVFQDSFVAVVSTDKGWEQLREGILHVAR</sequence>
<reference evidence="2" key="2">
    <citation type="submission" date="2021-08" db="EMBL/GenBank/DDBJ databases">
        <authorList>
            <person name="Gostincar C."/>
            <person name="Sun X."/>
            <person name="Song Z."/>
            <person name="Gunde-Cimerman N."/>
        </authorList>
    </citation>
    <scope>NUCLEOTIDE SEQUENCE</scope>
    <source>
        <strain evidence="2">EXF-9298</strain>
    </source>
</reference>
<evidence type="ECO:0000313" key="2">
    <source>
        <dbReference type="EMBL" id="KAG9991277.1"/>
    </source>
</evidence>